<dbReference type="EMBL" id="JARJCW010000001">
    <property type="protein sequence ID" value="KAJ7230105.1"/>
    <property type="molecule type" value="Genomic_DNA"/>
</dbReference>
<feature type="compositionally biased region" description="Basic and acidic residues" evidence="2">
    <location>
        <begin position="482"/>
        <end position="492"/>
    </location>
</feature>
<evidence type="ECO:0000313" key="3">
    <source>
        <dbReference type="EMBL" id="KAJ7230105.1"/>
    </source>
</evidence>
<feature type="region of interest" description="Disordered" evidence="2">
    <location>
        <begin position="482"/>
        <end position="553"/>
    </location>
</feature>
<proteinExistence type="predicted"/>
<gene>
    <name evidence="3" type="ORF">GGX14DRAFT_582193</name>
</gene>
<sequence>METQKVKRKFGIAHLDNDDAGKHYKKSKGSKPATPSDLPTLVPLPDPIPLINSHPRLAKSAPHAPVTSAALQTLRPSVQLCESRAAVIANTILPVSNLYVVLPPWRHGPVSPSSDLASVEPVAVAPALSSDAPVPPSRAAAATDHVATPDPPSTSAAAVATVAPPSSPHVASEPPPVSSRSATPKVSPAVHTSSPDAPRPRSRDPEVAPSHAAPTSPAHSLHPRLSPSPSPSQSPSTGLPPDLSSIPLPDPLNGSPYVPPREESVALVAEFHSLEREASDLSSKRRTLVHKLNEHVAATRAQNVSLCAAGVVLTEDLRVAQDDLSAVRLDNTELHSQISKLGAQIVELRADRTAMSYKMAGTATASKALEKENARLAERIGELVAQQGECQRDLDGLRDVLAQERERTELLMETLKAELRGAKSGLASVIEDKANHSDAMQHAIDVLKVDLGLARAEHDRELQELTRRLAVATGPIENDVKSTRPVRVKTEREDDVIDLTLDSDDEEHNTRQDDKSTYTSGQREARTNDPADRPRRRSHVGPSSTGIHTPRLTEPQIEILWESKTSCNQCAHEGTRHEVPLDTRLEELAAHSEARHPEVCNMLIEQTRGLNREQIMAYFKDAC</sequence>
<dbReference type="Proteomes" id="UP001219525">
    <property type="component" value="Unassembled WGS sequence"/>
</dbReference>
<feature type="compositionally biased region" description="Basic residues" evidence="2">
    <location>
        <begin position="1"/>
        <end position="11"/>
    </location>
</feature>
<keyword evidence="4" id="KW-1185">Reference proteome</keyword>
<feature type="compositionally biased region" description="Acidic residues" evidence="2">
    <location>
        <begin position="493"/>
        <end position="507"/>
    </location>
</feature>
<dbReference type="AlphaFoldDB" id="A0AAD7E5G9"/>
<feature type="compositionally biased region" description="Low complexity" evidence="2">
    <location>
        <begin position="208"/>
        <end position="225"/>
    </location>
</feature>
<accession>A0AAD7E5G9</accession>
<evidence type="ECO:0000256" key="2">
    <source>
        <dbReference type="SAM" id="MobiDB-lite"/>
    </source>
</evidence>
<comment type="caution">
    <text evidence="3">The sequence shown here is derived from an EMBL/GenBank/DDBJ whole genome shotgun (WGS) entry which is preliminary data.</text>
</comment>
<protein>
    <submittedName>
        <fullName evidence="3">Uncharacterized protein</fullName>
    </submittedName>
</protein>
<evidence type="ECO:0000313" key="4">
    <source>
        <dbReference type="Proteomes" id="UP001219525"/>
    </source>
</evidence>
<reference evidence="3" key="1">
    <citation type="submission" date="2023-03" db="EMBL/GenBank/DDBJ databases">
        <title>Massive genome expansion in bonnet fungi (Mycena s.s.) driven by repeated elements and novel gene families across ecological guilds.</title>
        <authorList>
            <consortium name="Lawrence Berkeley National Laboratory"/>
            <person name="Harder C.B."/>
            <person name="Miyauchi S."/>
            <person name="Viragh M."/>
            <person name="Kuo A."/>
            <person name="Thoen E."/>
            <person name="Andreopoulos B."/>
            <person name="Lu D."/>
            <person name="Skrede I."/>
            <person name="Drula E."/>
            <person name="Henrissat B."/>
            <person name="Morin E."/>
            <person name="Kohler A."/>
            <person name="Barry K."/>
            <person name="LaButti K."/>
            <person name="Morin E."/>
            <person name="Salamov A."/>
            <person name="Lipzen A."/>
            <person name="Mereny Z."/>
            <person name="Hegedus B."/>
            <person name="Baldrian P."/>
            <person name="Stursova M."/>
            <person name="Weitz H."/>
            <person name="Taylor A."/>
            <person name="Grigoriev I.V."/>
            <person name="Nagy L.G."/>
            <person name="Martin F."/>
            <person name="Kauserud H."/>
        </authorList>
    </citation>
    <scope>NUCLEOTIDE SEQUENCE</scope>
    <source>
        <strain evidence="3">9144</strain>
    </source>
</reference>
<name>A0AAD7E5G9_9AGAR</name>
<organism evidence="3 4">
    <name type="scientific">Mycena pura</name>
    <dbReference type="NCBI Taxonomy" id="153505"/>
    <lineage>
        <taxon>Eukaryota</taxon>
        <taxon>Fungi</taxon>
        <taxon>Dikarya</taxon>
        <taxon>Basidiomycota</taxon>
        <taxon>Agaricomycotina</taxon>
        <taxon>Agaricomycetes</taxon>
        <taxon>Agaricomycetidae</taxon>
        <taxon>Agaricales</taxon>
        <taxon>Marasmiineae</taxon>
        <taxon>Mycenaceae</taxon>
        <taxon>Mycena</taxon>
    </lineage>
</organism>
<feature type="region of interest" description="Disordered" evidence="2">
    <location>
        <begin position="1"/>
        <end position="42"/>
    </location>
</feature>
<keyword evidence="1" id="KW-0175">Coiled coil</keyword>
<feature type="compositionally biased region" description="Low complexity" evidence="2">
    <location>
        <begin position="233"/>
        <end position="247"/>
    </location>
</feature>
<feature type="coiled-coil region" evidence="1">
    <location>
        <begin position="366"/>
        <end position="418"/>
    </location>
</feature>
<feature type="compositionally biased region" description="Basic and acidic residues" evidence="2">
    <location>
        <begin position="523"/>
        <end position="533"/>
    </location>
</feature>
<feature type="compositionally biased region" description="Low complexity" evidence="2">
    <location>
        <begin position="153"/>
        <end position="172"/>
    </location>
</feature>
<evidence type="ECO:0000256" key="1">
    <source>
        <dbReference type="SAM" id="Coils"/>
    </source>
</evidence>
<feature type="region of interest" description="Disordered" evidence="2">
    <location>
        <begin position="128"/>
        <end position="259"/>
    </location>
</feature>